<sequence>MKKALFILFFSVLLVSCGAQDTEETGVSGDVEAEEKHDEILESGILAYMEQMTGKYLSVGLYSDSKEKQQKHINEAITDVRLAKSEIEDQYKRNIPVIQDLLSLGDIIEESLNKLLVGDSSTEYEDSKRIGEIIGDISREYLDGELPSSVKIHTGIENSSEE</sequence>
<gene>
    <name evidence="2" type="ORF">SAMN05421807_112120</name>
</gene>
<dbReference type="Proteomes" id="UP000184079">
    <property type="component" value="Unassembled WGS sequence"/>
</dbReference>
<dbReference type="RefSeq" id="WP_073010630.1">
    <property type="nucleotide sequence ID" value="NZ_FQXD01000012.1"/>
</dbReference>
<evidence type="ECO:0000256" key="1">
    <source>
        <dbReference type="SAM" id="SignalP"/>
    </source>
</evidence>
<name>A0A1M5VHR6_9BACI</name>
<keyword evidence="3" id="KW-1185">Reference proteome</keyword>
<reference evidence="3" key="1">
    <citation type="submission" date="2016-11" db="EMBL/GenBank/DDBJ databases">
        <authorList>
            <person name="Varghese N."/>
            <person name="Submissions S."/>
        </authorList>
    </citation>
    <scope>NUCLEOTIDE SEQUENCE [LARGE SCALE GENOMIC DNA]</scope>
    <source>
        <strain evidence="3">CGMCC 1.6496</strain>
    </source>
</reference>
<dbReference type="AlphaFoldDB" id="A0A1M5VHR6"/>
<dbReference type="EMBL" id="FQXD01000012">
    <property type="protein sequence ID" value="SHH74614.1"/>
    <property type="molecule type" value="Genomic_DNA"/>
</dbReference>
<dbReference type="PROSITE" id="PS51257">
    <property type="entry name" value="PROKAR_LIPOPROTEIN"/>
    <property type="match status" value="1"/>
</dbReference>
<protein>
    <recommendedName>
        <fullName evidence="4">Sporulation lipoprotein YhcN/YlaJ (Spore_YhcN_YlaJ)</fullName>
    </recommendedName>
</protein>
<proteinExistence type="predicted"/>
<evidence type="ECO:0008006" key="4">
    <source>
        <dbReference type="Google" id="ProtNLM"/>
    </source>
</evidence>
<dbReference type="OrthoDB" id="2990250at2"/>
<evidence type="ECO:0000313" key="3">
    <source>
        <dbReference type="Proteomes" id="UP000184079"/>
    </source>
</evidence>
<feature type="chain" id="PRO_5013177972" description="Sporulation lipoprotein YhcN/YlaJ (Spore_YhcN_YlaJ)" evidence="1">
    <location>
        <begin position="22"/>
        <end position="162"/>
    </location>
</feature>
<evidence type="ECO:0000313" key="2">
    <source>
        <dbReference type="EMBL" id="SHH74614.1"/>
    </source>
</evidence>
<feature type="signal peptide" evidence="1">
    <location>
        <begin position="1"/>
        <end position="21"/>
    </location>
</feature>
<accession>A0A1M5VHR6</accession>
<keyword evidence="1" id="KW-0732">Signal</keyword>
<organism evidence="2 3">
    <name type="scientific">Virgibacillus chiguensis</name>
    <dbReference type="NCBI Taxonomy" id="411959"/>
    <lineage>
        <taxon>Bacteria</taxon>
        <taxon>Bacillati</taxon>
        <taxon>Bacillota</taxon>
        <taxon>Bacilli</taxon>
        <taxon>Bacillales</taxon>
        <taxon>Bacillaceae</taxon>
        <taxon>Virgibacillus</taxon>
    </lineage>
</organism>